<comment type="caution">
    <text evidence="29">The sequence shown here is derived from an EMBL/GenBank/DDBJ whole genome shotgun (WGS) entry which is preliminary data.</text>
</comment>
<evidence type="ECO:0000256" key="25">
    <source>
        <dbReference type="RuleBase" id="RU364040"/>
    </source>
</evidence>
<feature type="binding site" evidence="23">
    <location>
        <position position="390"/>
    </location>
    <ligand>
        <name>Zn(2+)</name>
        <dbReference type="ChEBI" id="CHEBI:29105"/>
        <note>catalytic</note>
    </ligand>
</feature>
<dbReference type="InterPro" id="IPR014782">
    <property type="entry name" value="Peptidase_M1_dom"/>
</dbReference>
<evidence type="ECO:0000256" key="21">
    <source>
        <dbReference type="ARBA" id="ARBA00023288"/>
    </source>
</evidence>
<evidence type="ECO:0000256" key="15">
    <source>
        <dbReference type="ARBA" id="ARBA00022968"/>
    </source>
</evidence>
<keyword evidence="16" id="KW-1133">Transmembrane helix</keyword>
<feature type="domain" description="ERAP1-like C-terminal" evidence="27">
    <location>
        <begin position="612"/>
        <end position="930"/>
    </location>
</feature>
<dbReference type="GO" id="GO:0043171">
    <property type="term" value="P:peptide catabolic process"/>
    <property type="evidence" value="ECO:0007669"/>
    <property type="project" value="TreeGrafter"/>
</dbReference>
<evidence type="ECO:0000256" key="22">
    <source>
        <dbReference type="PIRSR" id="PIRSR634016-1"/>
    </source>
</evidence>
<feature type="active site" description="Proton acceptor" evidence="22">
    <location>
        <position position="387"/>
    </location>
</feature>
<evidence type="ECO:0000256" key="16">
    <source>
        <dbReference type="ARBA" id="ARBA00022989"/>
    </source>
</evidence>
<keyword evidence="7" id="KW-1003">Cell membrane</keyword>
<evidence type="ECO:0000256" key="3">
    <source>
        <dbReference type="ARBA" id="ARBA00004609"/>
    </source>
</evidence>
<evidence type="ECO:0000256" key="17">
    <source>
        <dbReference type="ARBA" id="ARBA00023049"/>
    </source>
</evidence>
<evidence type="ECO:0000256" key="9">
    <source>
        <dbReference type="ARBA" id="ARBA00022670"/>
    </source>
</evidence>
<evidence type="ECO:0000256" key="2">
    <source>
        <dbReference type="ARBA" id="ARBA00004401"/>
    </source>
</evidence>
<reference evidence="30" key="1">
    <citation type="submission" date="2023-01" db="EMBL/GenBank/DDBJ databases">
        <title>Key to firefly adult light organ development and bioluminescence: homeobox transcription factors regulate luciferase expression and transportation to peroxisome.</title>
        <authorList>
            <person name="Fu X."/>
        </authorList>
    </citation>
    <scope>NUCLEOTIDE SEQUENCE [LARGE SCALE GENOMIC DNA]</scope>
</reference>
<evidence type="ECO:0000256" key="18">
    <source>
        <dbReference type="ARBA" id="ARBA00023136"/>
    </source>
</evidence>
<evidence type="ECO:0000259" key="26">
    <source>
        <dbReference type="Pfam" id="PF01433"/>
    </source>
</evidence>
<sequence length="993" mass="113947">MIAIRQCLLGQSKRHFSGFIQVSINKCSKSFHWENNLLKNPAIAFGASTIVLGIQNSKSCFTSTTQKIESIAETAPTTMFPESTDDYKLPDYIKPISYELSLYPNLKDGTFKGEVVAIVNVTKDTNVIKIHNNGLTITSAHIDNVPAKYEINNKYELLILKRSDNNGVGKGERTIVIKYKGDMKNRIVGLYMSSYTTTNGTKRSIATSKFEPTYARQAFPCFDEPNMKAKYTVHILKPNIDGYIALSNMPEKSSTPVDDGVMVHFEESKEMSTYLSCFIVCDFKSNDDVIKPDIGDAFPLRVFSTVAQVNKTKFALEVGKSVMEYFINYFGIPYPLPKLDLIAIPDFVSGAMEHWGLVTFRETALLFDEQMGSTKNKQRVASVIAHELAHSWFGNLVTMNWWNDLWLNEGFASYIQYKGVDFKFKDWQMMDQFLVETLHSVLSTDSTPASHPIVQTVHTPDQITEIFDSITYNKGSSILRMLDFAITQDVFQKGVKNYLLAHQWGNAVTQNLWDQLQKLVPEYINITEFMNTWTVQMGYPIVTINEDTNNYVLTQKRFLKDYTKPGQVQSPYGYKWTIPITYITDKNQNPVTVWFKHDQPNLKIEKPKDIKWIKFNHNQVGFYRVNYKSQHWEELAKNIDQMSTSDKTHLLEESFSIAETGDLNYSIPLELTKYLKNESNSIPWSVASSKLGGLKKYLIDTLDYPQYPKYILTLVTPVYENLTWDEKPDDSHLTKHARTLILNLACANGHKECIKIAAEKFQLWLKKPDSVQIPQDLRRTVYYYGMKNSGADDWFKLLDIFKKEIDATEKLNLLYALSAVKEPWLLHHLIQLATIEGQDQIIRGQDYFTMLQYVSSNPIGSPIVWDYVRENWMYLVNRFGTNDRYLGRLIPAITKSFTTKTKLNEIKAFFEENPNAGAGQVARQEALANVNNNIQWVQIFYDFTKNWGTIPSENLIDITTIVRTISSTDTTVAEKQNATVRAQDQMQLFFNIF</sequence>
<dbReference type="GO" id="GO:0004230">
    <property type="term" value="F:glutamyl aminopeptidase activity"/>
    <property type="evidence" value="ECO:0007669"/>
    <property type="project" value="UniProtKB-EC"/>
</dbReference>
<dbReference type="FunFam" id="2.60.40.1910:FF:000003">
    <property type="entry name" value="Aminopeptidase"/>
    <property type="match status" value="1"/>
</dbReference>
<dbReference type="PRINTS" id="PR00756">
    <property type="entry name" value="ALADIPTASE"/>
</dbReference>
<evidence type="ECO:0000256" key="10">
    <source>
        <dbReference type="ARBA" id="ARBA00022692"/>
    </source>
</evidence>
<dbReference type="Pfam" id="PF17900">
    <property type="entry name" value="Peptidase_M1_N"/>
    <property type="match status" value="1"/>
</dbReference>
<feature type="domain" description="Aminopeptidase N-like N-terminal" evidence="28">
    <location>
        <begin position="94"/>
        <end position="275"/>
    </location>
</feature>
<evidence type="ECO:0000256" key="13">
    <source>
        <dbReference type="ARBA" id="ARBA00022833"/>
    </source>
</evidence>
<evidence type="ECO:0000256" key="6">
    <source>
        <dbReference type="ARBA" id="ARBA00022438"/>
    </source>
</evidence>
<name>A0AAN7SS96_9COLE</name>
<keyword evidence="18" id="KW-0472">Membrane</keyword>
<keyword evidence="8" id="KW-0336">GPI-anchor</keyword>
<keyword evidence="12 25" id="KW-0378">Hydrolase</keyword>
<comment type="similarity">
    <text evidence="4 25">Belongs to the peptidase M1 family.</text>
</comment>
<evidence type="ECO:0000256" key="1">
    <source>
        <dbReference type="ARBA" id="ARBA00001703"/>
    </source>
</evidence>
<dbReference type="GO" id="GO:0098552">
    <property type="term" value="C:side of membrane"/>
    <property type="evidence" value="ECO:0007669"/>
    <property type="project" value="UniProtKB-KW"/>
</dbReference>
<keyword evidence="17 25" id="KW-0482">Metalloprotease</keyword>
<feature type="binding site" evidence="23">
    <location>
        <position position="386"/>
    </location>
    <ligand>
        <name>Zn(2+)</name>
        <dbReference type="ChEBI" id="CHEBI:29105"/>
        <note>catalytic</note>
    </ligand>
</feature>
<dbReference type="FunFam" id="2.60.40.1730:FF:000012">
    <property type="entry name" value="Aminopeptidase N"/>
    <property type="match status" value="1"/>
</dbReference>
<evidence type="ECO:0000256" key="8">
    <source>
        <dbReference type="ARBA" id="ARBA00022622"/>
    </source>
</evidence>
<comment type="catalytic activity">
    <reaction evidence="1">
        <text>Release of N-terminal glutamate (and to a lesser extent aspartate) from a peptide.</text>
        <dbReference type="EC" id="3.4.11.7"/>
    </reaction>
</comment>
<comment type="subunit">
    <text evidence="5">Homodimer; disulfide-linked.</text>
</comment>
<evidence type="ECO:0000256" key="20">
    <source>
        <dbReference type="ARBA" id="ARBA00023180"/>
    </source>
</evidence>
<dbReference type="Proteomes" id="UP001353858">
    <property type="component" value="Unassembled WGS sequence"/>
</dbReference>
<keyword evidence="10" id="KW-0812">Transmembrane</keyword>
<evidence type="ECO:0000256" key="4">
    <source>
        <dbReference type="ARBA" id="ARBA00010136"/>
    </source>
</evidence>
<dbReference type="EMBL" id="JARPUR010000002">
    <property type="protein sequence ID" value="KAK4883200.1"/>
    <property type="molecule type" value="Genomic_DNA"/>
</dbReference>
<gene>
    <name evidence="29" type="ORF">RN001_006519</name>
</gene>
<evidence type="ECO:0000259" key="28">
    <source>
        <dbReference type="Pfam" id="PF17900"/>
    </source>
</evidence>
<dbReference type="Gene3D" id="2.60.40.1730">
    <property type="entry name" value="tricorn interacting facor f3 domain"/>
    <property type="match status" value="1"/>
</dbReference>
<keyword evidence="6 25" id="KW-0031">Aminopeptidase</keyword>
<dbReference type="InterPro" id="IPR024571">
    <property type="entry name" value="ERAP1-like_C_dom"/>
</dbReference>
<evidence type="ECO:0000256" key="11">
    <source>
        <dbReference type="ARBA" id="ARBA00022723"/>
    </source>
</evidence>
<keyword evidence="20" id="KW-0325">Glycoprotein</keyword>
<organism evidence="29 30">
    <name type="scientific">Aquatica leii</name>
    <dbReference type="NCBI Taxonomy" id="1421715"/>
    <lineage>
        <taxon>Eukaryota</taxon>
        <taxon>Metazoa</taxon>
        <taxon>Ecdysozoa</taxon>
        <taxon>Arthropoda</taxon>
        <taxon>Hexapoda</taxon>
        <taxon>Insecta</taxon>
        <taxon>Pterygota</taxon>
        <taxon>Neoptera</taxon>
        <taxon>Endopterygota</taxon>
        <taxon>Coleoptera</taxon>
        <taxon>Polyphaga</taxon>
        <taxon>Elateriformia</taxon>
        <taxon>Elateroidea</taxon>
        <taxon>Lampyridae</taxon>
        <taxon>Luciolinae</taxon>
        <taxon>Aquatica</taxon>
    </lineage>
</organism>
<dbReference type="GO" id="GO:0042277">
    <property type="term" value="F:peptide binding"/>
    <property type="evidence" value="ECO:0007669"/>
    <property type="project" value="TreeGrafter"/>
</dbReference>
<keyword evidence="21" id="KW-0449">Lipoprotein</keyword>
<dbReference type="AlphaFoldDB" id="A0AAN7SS96"/>
<keyword evidence="13 23" id="KW-0862">Zinc</keyword>
<dbReference type="Gene3D" id="1.10.390.10">
    <property type="entry name" value="Neutral Protease Domain 2"/>
    <property type="match status" value="1"/>
</dbReference>
<dbReference type="InterPro" id="IPR034016">
    <property type="entry name" value="M1_APN-typ"/>
</dbReference>
<dbReference type="Pfam" id="PF01433">
    <property type="entry name" value="Peptidase_M1"/>
    <property type="match status" value="1"/>
</dbReference>
<evidence type="ECO:0000256" key="14">
    <source>
        <dbReference type="ARBA" id="ARBA00022837"/>
    </source>
</evidence>
<dbReference type="GO" id="GO:0005615">
    <property type="term" value="C:extracellular space"/>
    <property type="evidence" value="ECO:0007669"/>
    <property type="project" value="TreeGrafter"/>
</dbReference>
<dbReference type="InterPro" id="IPR001930">
    <property type="entry name" value="Peptidase_M1"/>
</dbReference>
<keyword evidence="9 25" id="KW-0645">Protease</keyword>
<dbReference type="PANTHER" id="PTHR11533:SF276">
    <property type="entry name" value="GLUTAMYL AMINOPEPTIDASE"/>
    <property type="match status" value="1"/>
</dbReference>
<dbReference type="GO" id="GO:0005886">
    <property type="term" value="C:plasma membrane"/>
    <property type="evidence" value="ECO:0007669"/>
    <property type="project" value="UniProtKB-SubCell"/>
</dbReference>
<evidence type="ECO:0000256" key="7">
    <source>
        <dbReference type="ARBA" id="ARBA00022475"/>
    </source>
</evidence>
<keyword evidence="15" id="KW-0735">Signal-anchor</keyword>
<feature type="site" description="Transition state stabilizer" evidence="24">
    <location>
        <position position="472"/>
    </location>
</feature>
<dbReference type="FunFam" id="1.25.50.20:FF:000001">
    <property type="entry name" value="Aminopeptidase"/>
    <property type="match status" value="1"/>
</dbReference>
<dbReference type="GO" id="GO:0006508">
    <property type="term" value="P:proteolysis"/>
    <property type="evidence" value="ECO:0007669"/>
    <property type="project" value="UniProtKB-KW"/>
</dbReference>
<feature type="domain" description="Peptidase M1 membrane alanine aminopeptidase" evidence="26">
    <location>
        <begin position="314"/>
        <end position="533"/>
    </location>
</feature>
<evidence type="ECO:0000256" key="24">
    <source>
        <dbReference type="PIRSR" id="PIRSR634016-4"/>
    </source>
</evidence>
<dbReference type="Gene3D" id="1.25.50.20">
    <property type="match status" value="1"/>
</dbReference>
<keyword evidence="14" id="KW-0106">Calcium</keyword>
<dbReference type="EC" id="3.4.11.-" evidence="25"/>
<proteinExistence type="inferred from homology"/>
<evidence type="ECO:0000313" key="29">
    <source>
        <dbReference type="EMBL" id="KAK4883200.1"/>
    </source>
</evidence>
<dbReference type="GO" id="GO:0005737">
    <property type="term" value="C:cytoplasm"/>
    <property type="evidence" value="ECO:0007669"/>
    <property type="project" value="TreeGrafter"/>
</dbReference>
<keyword evidence="11 23" id="KW-0479">Metal-binding</keyword>
<protein>
    <recommendedName>
        <fullName evidence="25">Aminopeptidase</fullName>
        <ecNumber evidence="25">3.4.11.-</ecNumber>
    </recommendedName>
</protein>
<accession>A0AAN7SS96</accession>
<comment type="cofactor">
    <cofactor evidence="23 25">
        <name>Zn(2+)</name>
        <dbReference type="ChEBI" id="CHEBI:29105"/>
    </cofactor>
    <text evidence="23 25">Binds 1 zinc ion per subunit.</text>
</comment>
<dbReference type="SUPFAM" id="SSF55486">
    <property type="entry name" value="Metalloproteases ('zincins'), catalytic domain"/>
    <property type="match status" value="1"/>
</dbReference>
<dbReference type="GO" id="GO:0008270">
    <property type="term" value="F:zinc ion binding"/>
    <property type="evidence" value="ECO:0007669"/>
    <property type="project" value="UniProtKB-UniRule"/>
</dbReference>
<dbReference type="InterPro" id="IPR027268">
    <property type="entry name" value="Peptidase_M4/M1_CTD_sf"/>
</dbReference>
<evidence type="ECO:0000256" key="5">
    <source>
        <dbReference type="ARBA" id="ARBA00011748"/>
    </source>
</evidence>
<dbReference type="Gene3D" id="2.60.40.1910">
    <property type="match status" value="1"/>
</dbReference>
<dbReference type="Pfam" id="PF11838">
    <property type="entry name" value="ERAP1_C"/>
    <property type="match status" value="1"/>
</dbReference>
<dbReference type="FunFam" id="1.10.390.10:FF:000016">
    <property type="entry name" value="Glutamyl aminopeptidase"/>
    <property type="match status" value="1"/>
</dbReference>
<dbReference type="InterPro" id="IPR050344">
    <property type="entry name" value="Peptidase_M1_aminopeptidases"/>
</dbReference>
<evidence type="ECO:0000259" key="27">
    <source>
        <dbReference type="Pfam" id="PF11838"/>
    </source>
</evidence>
<evidence type="ECO:0000256" key="19">
    <source>
        <dbReference type="ARBA" id="ARBA00023157"/>
    </source>
</evidence>
<evidence type="ECO:0000256" key="23">
    <source>
        <dbReference type="PIRSR" id="PIRSR634016-3"/>
    </source>
</evidence>
<dbReference type="SUPFAM" id="SSF63737">
    <property type="entry name" value="Leukotriene A4 hydrolase N-terminal domain"/>
    <property type="match status" value="1"/>
</dbReference>
<evidence type="ECO:0000256" key="12">
    <source>
        <dbReference type="ARBA" id="ARBA00022801"/>
    </source>
</evidence>
<feature type="binding site" evidence="23">
    <location>
        <position position="409"/>
    </location>
    <ligand>
        <name>Zn(2+)</name>
        <dbReference type="ChEBI" id="CHEBI:29105"/>
        <note>catalytic</note>
    </ligand>
</feature>
<evidence type="ECO:0000313" key="30">
    <source>
        <dbReference type="Proteomes" id="UP001353858"/>
    </source>
</evidence>
<dbReference type="PANTHER" id="PTHR11533">
    <property type="entry name" value="PROTEASE M1 ZINC METALLOPROTEASE"/>
    <property type="match status" value="1"/>
</dbReference>
<dbReference type="CDD" id="cd09601">
    <property type="entry name" value="M1_APN-Q_like"/>
    <property type="match status" value="1"/>
</dbReference>
<keyword evidence="19" id="KW-1015">Disulfide bond</keyword>
<dbReference type="InterPro" id="IPR042097">
    <property type="entry name" value="Aminopeptidase_N-like_N_sf"/>
</dbReference>
<keyword evidence="30" id="KW-1185">Reference proteome</keyword>
<comment type="subcellular location">
    <subcellularLocation>
        <location evidence="3">Cell membrane</location>
        <topology evidence="3">Lipid-anchor</topology>
        <topology evidence="3">GPI-anchor</topology>
    </subcellularLocation>
    <subcellularLocation>
        <location evidence="2">Cell membrane</location>
        <topology evidence="2">Single-pass type II membrane protein</topology>
    </subcellularLocation>
</comment>
<dbReference type="GO" id="GO:0070006">
    <property type="term" value="F:metalloaminopeptidase activity"/>
    <property type="evidence" value="ECO:0007669"/>
    <property type="project" value="TreeGrafter"/>
</dbReference>
<dbReference type="InterPro" id="IPR045357">
    <property type="entry name" value="Aminopeptidase_N-like_N"/>
</dbReference>